<evidence type="ECO:0000313" key="2">
    <source>
        <dbReference type="EMBL" id="KKM86587.1"/>
    </source>
</evidence>
<comment type="caution">
    <text evidence="2">The sequence shown here is derived from an EMBL/GenBank/DDBJ whole genome shotgun (WGS) entry which is preliminary data.</text>
</comment>
<name>A0A0F9NZ99_9ZZZZ</name>
<evidence type="ECO:0000256" key="1">
    <source>
        <dbReference type="SAM" id="MobiDB-lite"/>
    </source>
</evidence>
<proteinExistence type="predicted"/>
<evidence type="ECO:0008006" key="3">
    <source>
        <dbReference type="Google" id="ProtNLM"/>
    </source>
</evidence>
<protein>
    <recommendedName>
        <fullName evidence="3">DNA transfer protein</fullName>
    </recommendedName>
</protein>
<organism evidence="2">
    <name type="scientific">marine sediment metagenome</name>
    <dbReference type="NCBI Taxonomy" id="412755"/>
    <lineage>
        <taxon>unclassified sequences</taxon>
        <taxon>metagenomes</taxon>
        <taxon>ecological metagenomes</taxon>
    </lineage>
</organism>
<dbReference type="EMBL" id="LAZR01007229">
    <property type="protein sequence ID" value="KKM86587.1"/>
    <property type="molecule type" value="Genomic_DNA"/>
</dbReference>
<reference evidence="2" key="1">
    <citation type="journal article" date="2015" name="Nature">
        <title>Complex archaea that bridge the gap between prokaryotes and eukaryotes.</title>
        <authorList>
            <person name="Spang A."/>
            <person name="Saw J.H."/>
            <person name="Jorgensen S.L."/>
            <person name="Zaremba-Niedzwiedzka K."/>
            <person name="Martijn J."/>
            <person name="Lind A.E."/>
            <person name="van Eijk R."/>
            <person name="Schleper C."/>
            <person name="Guy L."/>
            <person name="Ettema T.J."/>
        </authorList>
    </citation>
    <scope>NUCLEOTIDE SEQUENCE</scope>
</reference>
<dbReference type="AlphaFoldDB" id="A0A0F9NZ99"/>
<gene>
    <name evidence="2" type="ORF">LCGC14_1277440</name>
</gene>
<sequence>MHNGECIGLAEPISPPGGELGKGHSALIQKPYESAQGARGKRLSGETLKGLTQFAMNYGETKVQNFLNRYYQRQAGAIQLRQAELGPLQSLAGVGQTAATGQAAIAGQTGANVGNLLQTGGEQQYQNALAQGNIATGMGAGIAGASQGAMQNYLDLLAIREKIGVTTPTPQTEGSIFPART</sequence>
<feature type="region of interest" description="Disordered" evidence="1">
    <location>
        <begin position="1"/>
        <end position="24"/>
    </location>
</feature>
<accession>A0A0F9NZ99</accession>